<evidence type="ECO:0000256" key="1">
    <source>
        <dbReference type="SAM" id="MobiDB-lite"/>
    </source>
</evidence>
<reference evidence="2 3" key="1">
    <citation type="submission" date="2017-07" db="EMBL/GenBank/DDBJ databases">
        <title>Draft Genome Sequences of Select Purple Nonsulfur Bacteria.</title>
        <authorList>
            <person name="Lasarre B."/>
            <person name="Mckinlay J.B."/>
        </authorList>
    </citation>
    <scope>NUCLEOTIDE SEQUENCE [LARGE SCALE GENOMIC DNA]</scope>
    <source>
        <strain evidence="2 3">DSM 11290</strain>
    </source>
</reference>
<comment type="caution">
    <text evidence="2">The sequence shown here is derived from an EMBL/GenBank/DDBJ whole genome shotgun (WGS) entry which is preliminary data.</text>
</comment>
<protein>
    <submittedName>
        <fullName evidence="2">Uncharacterized protein</fullName>
    </submittedName>
</protein>
<proteinExistence type="predicted"/>
<evidence type="ECO:0000313" key="2">
    <source>
        <dbReference type="EMBL" id="RAI27616.1"/>
    </source>
</evidence>
<gene>
    <name evidence="2" type="ORF">CH339_09565</name>
</gene>
<sequence length="59" mass="6273">MGPLFKAERPTAARGGGIVSRPSAMVPSDGGRRRGPRRRADGSRGGAGRLHLHNNRLID</sequence>
<feature type="region of interest" description="Disordered" evidence="1">
    <location>
        <begin position="1"/>
        <end position="59"/>
    </location>
</feature>
<evidence type="ECO:0000313" key="3">
    <source>
        <dbReference type="Proteomes" id="UP000249299"/>
    </source>
</evidence>
<name>A0A327JPV9_9HYPH</name>
<dbReference type="AlphaFoldDB" id="A0A327JPV9"/>
<feature type="compositionally biased region" description="Basic residues" evidence="1">
    <location>
        <begin position="50"/>
        <end position="59"/>
    </location>
</feature>
<dbReference type="Proteomes" id="UP000249299">
    <property type="component" value="Unassembled WGS sequence"/>
</dbReference>
<accession>A0A327JPV9</accession>
<keyword evidence="3" id="KW-1185">Reference proteome</keyword>
<feature type="compositionally biased region" description="Basic and acidic residues" evidence="1">
    <location>
        <begin position="1"/>
        <end position="11"/>
    </location>
</feature>
<dbReference type="EMBL" id="NPEV01000016">
    <property type="protein sequence ID" value="RAI27616.1"/>
    <property type="molecule type" value="Genomic_DNA"/>
</dbReference>
<organism evidence="2 3">
    <name type="scientific">Rhodobium orientis</name>
    <dbReference type="NCBI Taxonomy" id="34017"/>
    <lineage>
        <taxon>Bacteria</taxon>
        <taxon>Pseudomonadati</taxon>
        <taxon>Pseudomonadota</taxon>
        <taxon>Alphaproteobacteria</taxon>
        <taxon>Hyphomicrobiales</taxon>
        <taxon>Rhodobiaceae</taxon>
        <taxon>Rhodobium</taxon>
    </lineage>
</organism>